<dbReference type="Pfam" id="PF10067">
    <property type="entry name" value="DUF2306"/>
    <property type="match status" value="1"/>
</dbReference>
<dbReference type="RefSeq" id="WP_344909112.1">
    <property type="nucleotide sequence ID" value="NZ_BAAAYO010000007.1"/>
</dbReference>
<feature type="transmembrane region" description="Helical" evidence="1">
    <location>
        <begin position="113"/>
        <end position="132"/>
    </location>
</feature>
<keyword evidence="1" id="KW-0472">Membrane</keyword>
<evidence type="ECO:0000256" key="1">
    <source>
        <dbReference type="SAM" id="Phobius"/>
    </source>
</evidence>
<dbReference type="PROSITE" id="PS51257">
    <property type="entry name" value="PROKAR_LIPOPROTEIN"/>
    <property type="match status" value="1"/>
</dbReference>
<organism evidence="2 3">
    <name type="scientific">Paenibacillus hodogayensis</name>
    <dbReference type="NCBI Taxonomy" id="279208"/>
    <lineage>
        <taxon>Bacteria</taxon>
        <taxon>Bacillati</taxon>
        <taxon>Bacillota</taxon>
        <taxon>Bacilli</taxon>
        <taxon>Bacillales</taxon>
        <taxon>Paenibacillaceae</taxon>
        <taxon>Paenibacillus</taxon>
    </lineage>
</organism>
<reference evidence="2 3" key="1">
    <citation type="submission" date="2024-09" db="EMBL/GenBank/DDBJ databases">
        <authorList>
            <person name="Sun Q."/>
            <person name="Mori K."/>
        </authorList>
    </citation>
    <scope>NUCLEOTIDE SEQUENCE [LARGE SCALE GENOMIC DNA]</scope>
    <source>
        <strain evidence="2 3">JCM 12520</strain>
    </source>
</reference>
<feature type="transmembrane region" description="Helical" evidence="1">
    <location>
        <begin position="153"/>
        <end position="173"/>
    </location>
</feature>
<keyword evidence="1" id="KW-0812">Transmembrane</keyword>
<feature type="transmembrane region" description="Helical" evidence="1">
    <location>
        <begin position="49"/>
        <end position="70"/>
    </location>
</feature>
<gene>
    <name evidence="2" type="ORF">ACFFNY_25510</name>
</gene>
<keyword evidence="3" id="KW-1185">Reference proteome</keyword>
<evidence type="ECO:0000313" key="3">
    <source>
        <dbReference type="Proteomes" id="UP001589619"/>
    </source>
</evidence>
<evidence type="ECO:0000313" key="2">
    <source>
        <dbReference type="EMBL" id="MFB9754945.1"/>
    </source>
</evidence>
<feature type="transmembrane region" description="Helical" evidence="1">
    <location>
        <begin position="90"/>
        <end position="107"/>
    </location>
</feature>
<keyword evidence="1" id="KW-1133">Transmembrane helix</keyword>
<accession>A0ABV5W335</accession>
<dbReference type="Proteomes" id="UP001589619">
    <property type="component" value="Unassembled WGS sequence"/>
</dbReference>
<proteinExistence type="predicted"/>
<name>A0ABV5W335_9BACL</name>
<dbReference type="EMBL" id="JBHMAG010000017">
    <property type="protein sequence ID" value="MFB9754945.1"/>
    <property type="molecule type" value="Genomic_DNA"/>
</dbReference>
<dbReference type="InterPro" id="IPR018750">
    <property type="entry name" value="DUF2306_membrane"/>
</dbReference>
<feature type="transmembrane region" description="Helical" evidence="1">
    <location>
        <begin position="179"/>
        <end position="200"/>
    </location>
</feature>
<protein>
    <submittedName>
        <fullName evidence="2">DUF2306 domain-containing protein</fullName>
    </submittedName>
</protein>
<comment type="caution">
    <text evidence="2">The sequence shown here is derived from an EMBL/GenBank/DDBJ whole genome shotgun (WGS) entry which is preliminary data.</text>
</comment>
<sequence length="206" mass="23449">MRTRNTVIVVLALMACMWIMHTVTKNFVTDPDFLKFLSHKDRPVPDPELFRTMLRVHIGLAVVSLVTGPIGTIRRIRVQRPALHRWSGRLYVLSILLNVVPGFYVSFFATGGWLSVLGFLMLNSLWLGTTVLGYVHIRRKQVAKHTGWMTRSFFLTFANLTIHVVLAVAHSGLKLPYDTAYTAAVWSSFVLNLALAELVIRKKWMK</sequence>